<sequence length="334" mass="36865">MDTESQGFEVLTVATPKDGHVQDGINGVQVGEARNCARSFFAWRCKGCMADVGCDVHGLPATGDAALMGCLNPLCGDKGEAIRVSFKDEEELKIFLESQETKDSNLHTLRRSSYSWSRSLRRHLKRHDKLHVARRRRVGREGVWEWRVSDDAMPPPSLYAIVYRPEETPVLLPHNPLQQLPSGCSTSRNFLIWSRAQGKPDDLLGEVSIPGDLSPHEVKLLISTELAVRGDFLLEVEDGTQVDTCGSTLFNPNVRRGEDSLYLVKLRPNTPAGRSQTQTGGSRDGAKKAKRPNDKSERLRSAATPSEATSMTSHDRIKLQSKLMARTMSGSAAS</sequence>
<evidence type="ECO:0000313" key="3">
    <source>
        <dbReference type="EMBL" id="CAE2318416.1"/>
    </source>
</evidence>
<feature type="region of interest" description="Disordered" evidence="1">
    <location>
        <begin position="268"/>
        <end position="316"/>
    </location>
</feature>
<protein>
    <submittedName>
        <fullName evidence="2">Uncharacterized protein</fullName>
    </submittedName>
</protein>
<feature type="compositionally biased region" description="Basic and acidic residues" evidence="1">
    <location>
        <begin position="284"/>
        <end position="300"/>
    </location>
</feature>
<dbReference type="AlphaFoldDB" id="A0A6U6BS41"/>
<name>A0A6U6BS41_GUITH</name>
<evidence type="ECO:0000256" key="1">
    <source>
        <dbReference type="SAM" id="MobiDB-lite"/>
    </source>
</evidence>
<dbReference type="EMBL" id="HBKN01033034">
    <property type="protein sequence ID" value="CAE2318415.1"/>
    <property type="molecule type" value="Transcribed_RNA"/>
</dbReference>
<accession>A0A6U6BS41</accession>
<reference evidence="2" key="1">
    <citation type="submission" date="2021-01" db="EMBL/GenBank/DDBJ databases">
        <authorList>
            <person name="Corre E."/>
            <person name="Pelletier E."/>
            <person name="Niang G."/>
            <person name="Scheremetjew M."/>
            <person name="Finn R."/>
            <person name="Kale V."/>
            <person name="Holt S."/>
            <person name="Cochrane G."/>
            <person name="Meng A."/>
            <person name="Brown T."/>
            <person name="Cohen L."/>
        </authorList>
    </citation>
    <scope>NUCLEOTIDE SEQUENCE</scope>
    <source>
        <strain evidence="2">CCMP 2712</strain>
    </source>
</reference>
<proteinExistence type="predicted"/>
<evidence type="ECO:0000313" key="2">
    <source>
        <dbReference type="EMBL" id="CAE2318415.1"/>
    </source>
</evidence>
<dbReference type="EMBL" id="HBKN01033035">
    <property type="protein sequence ID" value="CAE2318416.1"/>
    <property type="molecule type" value="Transcribed_RNA"/>
</dbReference>
<organism evidence="2">
    <name type="scientific">Guillardia theta</name>
    <name type="common">Cryptophyte</name>
    <name type="synonym">Cryptomonas phi</name>
    <dbReference type="NCBI Taxonomy" id="55529"/>
    <lineage>
        <taxon>Eukaryota</taxon>
        <taxon>Cryptophyceae</taxon>
        <taxon>Pyrenomonadales</taxon>
        <taxon>Geminigeraceae</taxon>
        <taxon>Guillardia</taxon>
    </lineage>
</organism>
<feature type="compositionally biased region" description="Polar residues" evidence="1">
    <location>
        <begin position="303"/>
        <end position="312"/>
    </location>
</feature>
<gene>
    <name evidence="2" type="ORF">GTHE00462_LOCUS25689</name>
    <name evidence="3" type="ORF">GTHE00462_LOCUS25690</name>
</gene>
<feature type="compositionally biased region" description="Polar residues" evidence="1">
    <location>
        <begin position="272"/>
        <end position="281"/>
    </location>
</feature>